<dbReference type="Pfam" id="PF00126">
    <property type="entry name" value="HTH_1"/>
    <property type="match status" value="1"/>
</dbReference>
<dbReference type="Proteomes" id="UP001623592">
    <property type="component" value="Unassembled WGS sequence"/>
</dbReference>
<dbReference type="InterPro" id="IPR005119">
    <property type="entry name" value="LysR_subst-bd"/>
</dbReference>
<comment type="similarity">
    <text evidence="1">Belongs to the LysR transcriptional regulatory family.</text>
</comment>
<dbReference type="EMBL" id="JBJIAA010000018">
    <property type="protein sequence ID" value="MFL0252553.1"/>
    <property type="molecule type" value="Genomic_DNA"/>
</dbReference>
<dbReference type="InterPro" id="IPR036388">
    <property type="entry name" value="WH-like_DNA-bd_sf"/>
</dbReference>
<evidence type="ECO:0000313" key="7">
    <source>
        <dbReference type="Proteomes" id="UP001623592"/>
    </source>
</evidence>
<keyword evidence="7" id="KW-1185">Reference proteome</keyword>
<dbReference type="PANTHER" id="PTHR30126:SF39">
    <property type="entry name" value="HTH-TYPE TRANSCRIPTIONAL REGULATOR CYSL"/>
    <property type="match status" value="1"/>
</dbReference>
<comment type="caution">
    <text evidence="6">The sequence shown here is derived from an EMBL/GenBank/DDBJ whole genome shotgun (WGS) entry which is preliminary data.</text>
</comment>
<evidence type="ECO:0000256" key="4">
    <source>
        <dbReference type="ARBA" id="ARBA00023163"/>
    </source>
</evidence>
<dbReference type="SUPFAM" id="SSF46785">
    <property type="entry name" value="Winged helix' DNA-binding domain"/>
    <property type="match status" value="1"/>
</dbReference>
<keyword evidence="4" id="KW-0804">Transcription</keyword>
<protein>
    <submittedName>
        <fullName evidence="6">LysR substrate-binding domain-containing protein</fullName>
    </submittedName>
</protein>
<accession>A0ABW8TJV0</accession>
<gene>
    <name evidence="6" type="ORF">ACJDT4_19250</name>
</gene>
<dbReference type="Gene3D" id="1.10.10.10">
    <property type="entry name" value="Winged helix-like DNA-binding domain superfamily/Winged helix DNA-binding domain"/>
    <property type="match status" value="1"/>
</dbReference>
<dbReference type="Pfam" id="PF03466">
    <property type="entry name" value="LysR_substrate"/>
    <property type="match status" value="1"/>
</dbReference>
<dbReference type="PROSITE" id="PS50931">
    <property type="entry name" value="HTH_LYSR"/>
    <property type="match status" value="1"/>
</dbReference>
<dbReference type="RefSeq" id="WP_406789207.1">
    <property type="nucleotide sequence ID" value="NZ_JBJIAA010000018.1"/>
</dbReference>
<keyword evidence="2" id="KW-0805">Transcription regulation</keyword>
<evidence type="ECO:0000256" key="1">
    <source>
        <dbReference type="ARBA" id="ARBA00009437"/>
    </source>
</evidence>
<dbReference type="PANTHER" id="PTHR30126">
    <property type="entry name" value="HTH-TYPE TRANSCRIPTIONAL REGULATOR"/>
    <property type="match status" value="1"/>
</dbReference>
<organism evidence="6 7">
    <name type="scientific">Clostridium neuense</name>
    <dbReference type="NCBI Taxonomy" id="1728934"/>
    <lineage>
        <taxon>Bacteria</taxon>
        <taxon>Bacillati</taxon>
        <taxon>Bacillota</taxon>
        <taxon>Clostridia</taxon>
        <taxon>Eubacteriales</taxon>
        <taxon>Clostridiaceae</taxon>
        <taxon>Clostridium</taxon>
    </lineage>
</organism>
<keyword evidence="3" id="KW-0238">DNA-binding</keyword>
<proteinExistence type="inferred from homology"/>
<sequence length="290" mass="33308">MNFIKLEVLVLISKYNKVTTVAEKLGIKQPTVTFHMKSLEKLLGITLFEVHGGYTVLTEPGEVLLHYANKILKLRDEAERATSEFSLLKRGSFKLGASYVPSTYLIPEVLKAMKKDYPRLEISVTSSPSSSIIQMVLDHELDAGIICSMEVHNPGIIYKKIYQDELGLVFSPNNPLVGCEVLEKQDLINKTFVHHSKVSSTRRLVEKWLEKNKVYFASIIQLDSLESIKHILMSTDWISIISKKAVEEEIKRGKLIYRELPEEPIERDIYVVYNKDRWLSPVMKKFFEAF</sequence>
<evidence type="ECO:0000256" key="2">
    <source>
        <dbReference type="ARBA" id="ARBA00023015"/>
    </source>
</evidence>
<name>A0ABW8TJV0_9CLOT</name>
<dbReference type="CDD" id="cd05466">
    <property type="entry name" value="PBP2_LTTR_substrate"/>
    <property type="match status" value="1"/>
</dbReference>
<dbReference type="InterPro" id="IPR000847">
    <property type="entry name" value="LysR_HTH_N"/>
</dbReference>
<feature type="domain" description="HTH lysR-type" evidence="5">
    <location>
        <begin position="1"/>
        <end position="58"/>
    </location>
</feature>
<evidence type="ECO:0000256" key="3">
    <source>
        <dbReference type="ARBA" id="ARBA00023125"/>
    </source>
</evidence>
<dbReference type="InterPro" id="IPR036390">
    <property type="entry name" value="WH_DNA-bd_sf"/>
</dbReference>
<evidence type="ECO:0000259" key="5">
    <source>
        <dbReference type="PROSITE" id="PS50931"/>
    </source>
</evidence>
<evidence type="ECO:0000313" key="6">
    <source>
        <dbReference type="EMBL" id="MFL0252553.1"/>
    </source>
</evidence>
<dbReference type="Gene3D" id="3.40.190.290">
    <property type="match status" value="1"/>
</dbReference>
<dbReference type="SUPFAM" id="SSF53850">
    <property type="entry name" value="Periplasmic binding protein-like II"/>
    <property type="match status" value="1"/>
</dbReference>
<reference evidence="6 7" key="1">
    <citation type="submission" date="2024-11" db="EMBL/GenBank/DDBJ databases">
        <authorList>
            <person name="Heng Y.C."/>
            <person name="Lim A.C.H."/>
            <person name="Lee J.K.Y."/>
            <person name="Kittelmann S."/>
        </authorList>
    </citation>
    <scope>NUCLEOTIDE SEQUENCE [LARGE SCALE GENOMIC DNA]</scope>
    <source>
        <strain evidence="6 7">WILCCON 0114</strain>
    </source>
</reference>